<evidence type="ECO:0000256" key="1">
    <source>
        <dbReference type="ARBA" id="ARBA00004123"/>
    </source>
</evidence>
<evidence type="ECO:0000256" key="6">
    <source>
        <dbReference type="ARBA" id="ARBA00023242"/>
    </source>
</evidence>
<protein>
    <submittedName>
        <fullName evidence="11">Zinc finger protein 227-like isoform X1</fullName>
    </submittedName>
</protein>
<keyword evidence="10" id="KW-1185">Reference proteome</keyword>
<evidence type="ECO:0000259" key="9">
    <source>
        <dbReference type="PROSITE" id="PS50157"/>
    </source>
</evidence>
<feature type="domain" description="C2H2-type" evidence="9">
    <location>
        <begin position="476"/>
        <end position="503"/>
    </location>
</feature>
<evidence type="ECO:0000256" key="3">
    <source>
        <dbReference type="ARBA" id="ARBA00022737"/>
    </source>
</evidence>
<sequence length="926" mass="106863">MATTLSSEWKKTHKGRSRPPEEIGRQPRPFVDTIPRDSDTMRLEIRKGKFLFKLAVGGNTNILPKVFRQEKHEIPSRGTSIDEFSISETNSEADSEETRGGNGFPPIQVCESHGQAWKSSAMDDKHRTKEDRNEEFKQSGNGGGDDDDGSEEVFQHSDLTDEIKIPLMHKHNEDRVVGEEVILETLHPDRSTDNEEPIADDVTNNADESQETVELRENEQLCVVDDFVNSEEEIDTESPCEYTYILDMDDFPCENFSDVNQVPASSDLDKTANAHWFTQGNTDYNIYSDSVCETNDNLSQSQEKCTTEKCNGRKCNSEKCIAEKCNGEEIQNNTCDIDGEVSNPASEMAESEGEATETEFDPLEGDEWEGMETSDVTSCHVVGNTEKNSNDNDDDATDAEETSSDFEDLIGQYVAYMPKEISRSVNSERRAACKPRSSASYRRCSSELKRYFCEKCGVSYQSITAYQSHKKTHKTNTCEICFKSFKNARSLLLHSNIHTGENLSTCSFCKMTFNYSKSLCRHIQNQHLPHLSHKNVTEIINKIDTRLKLKKFIIPKVKDKDDNSRLQRIETLDTNQNHRTKESCNISHRDSSKDIKTTSEGGTKKKDMQTKLDTRKENSQTDKDRETEDRNTGTGREKKNGTGRDNMEENPEDNNRKTTRETETWNYNTKRKGELKTIDTKAKREKDTEKDGKISPERERLTEDMMTGKEIQKAKDRKRKTDINSVKDNVEVKKIRNTEKEHDLRLKECHVCIKKFEPRILERHMRSHNGERPFFCDQCPFRCSQLGNLNKHKAVVHRHQNSDKQVFAHKCDKCNKRFYDVAHLKRHMLTHYEKSVKHYACVVCKKEFRFDSGLQRHMQLHQDGLRIRCGICDRKFYDSSGLNNHLKQHTYDLPYKCEICKISFKSSQAIKRHNVMHVRREKPWTP</sequence>
<proteinExistence type="predicted"/>
<dbReference type="SUPFAM" id="SSF57667">
    <property type="entry name" value="beta-beta-alpha zinc fingers"/>
    <property type="match status" value="4"/>
</dbReference>
<dbReference type="Gene3D" id="3.30.160.60">
    <property type="entry name" value="Classic Zinc Finger"/>
    <property type="match status" value="4"/>
</dbReference>
<dbReference type="GeneID" id="111136948"/>
<feature type="domain" description="C2H2-type" evidence="9">
    <location>
        <begin position="867"/>
        <end position="894"/>
    </location>
</feature>
<evidence type="ECO:0000256" key="4">
    <source>
        <dbReference type="ARBA" id="ARBA00022771"/>
    </source>
</evidence>
<comment type="subcellular location">
    <subcellularLocation>
        <location evidence="1">Nucleus</location>
    </subcellularLocation>
</comment>
<reference evidence="10" key="1">
    <citation type="submission" date="2024-06" db="UniProtKB">
        <authorList>
            <consortium name="RefSeq"/>
        </authorList>
    </citation>
    <scope>NUCLEOTIDE SEQUENCE [LARGE SCALE GENOMIC DNA]</scope>
</reference>
<evidence type="ECO:0000313" key="11">
    <source>
        <dbReference type="RefSeq" id="XP_022343847.1"/>
    </source>
</evidence>
<dbReference type="GO" id="GO:0005634">
    <property type="term" value="C:nucleus"/>
    <property type="evidence" value="ECO:0007669"/>
    <property type="project" value="UniProtKB-SubCell"/>
</dbReference>
<evidence type="ECO:0000256" key="5">
    <source>
        <dbReference type="ARBA" id="ARBA00022833"/>
    </source>
</evidence>
<dbReference type="GO" id="GO:0008270">
    <property type="term" value="F:zinc ion binding"/>
    <property type="evidence" value="ECO:0007669"/>
    <property type="project" value="UniProtKB-KW"/>
</dbReference>
<dbReference type="SMART" id="SM00355">
    <property type="entry name" value="ZnF_C2H2"/>
    <property type="match status" value="9"/>
</dbReference>
<feature type="compositionally biased region" description="Acidic residues" evidence="8">
    <location>
        <begin position="391"/>
        <end position="404"/>
    </location>
</feature>
<feature type="region of interest" description="Disordered" evidence="8">
    <location>
        <begin position="569"/>
        <end position="669"/>
    </location>
</feature>
<dbReference type="PROSITE" id="PS00028">
    <property type="entry name" value="ZINC_FINGER_C2H2_1"/>
    <property type="match status" value="6"/>
</dbReference>
<dbReference type="AlphaFoldDB" id="A0A8B8EV99"/>
<keyword evidence="6" id="KW-0539">Nucleus</keyword>
<feature type="domain" description="C2H2-type" evidence="9">
    <location>
        <begin position="895"/>
        <end position="922"/>
    </location>
</feature>
<feature type="domain" description="C2H2-type" evidence="9">
    <location>
        <begin position="747"/>
        <end position="773"/>
    </location>
</feature>
<name>A0A8B8EV99_CRAVI</name>
<dbReference type="RefSeq" id="XP_022343847.1">
    <property type="nucleotide sequence ID" value="XM_022488139.1"/>
</dbReference>
<feature type="region of interest" description="Disordered" evidence="8">
    <location>
        <begin position="1"/>
        <end position="35"/>
    </location>
</feature>
<dbReference type="Proteomes" id="UP000694844">
    <property type="component" value="Chromosome 1"/>
</dbReference>
<accession>A0A8B8EV99</accession>
<feature type="compositionally biased region" description="Acidic residues" evidence="8">
    <location>
        <begin position="349"/>
        <end position="360"/>
    </location>
</feature>
<evidence type="ECO:0000313" key="10">
    <source>
        <dbReference type="Proteomes" id="UP000694844"/>
    </source>
</evidence>
<keyword evidence="4 7" id="KW-0863">Zinc-finger</keyword>
<evidence type="ECO:0000256" key="8">
    <source>
        <dbReference type="SAM" id="MobiDB-lite"/>
    </source>
</evidence>
<feature type="region of interest" description="Disordered" evidence="8">
    <location>
        <begin position="73"/>
        <end position="152"/>
    </location>
</feature>
<dbReference type="GO" id="GO:0000981">
    <property type="term" value="F:DNA-binding transcription factor activity, RNA polymerase II-specific"/>
    <property type="evidence" value="ECO:0007669"/>
    <property type="project" value="TreeGrafter"/>
</dbReference>
<gene>
    <name evidence="11" type="primary">LOC111136948</name>
</gene>
<organism evidence="10 11">
    <name type="scientific">Crassostrea virginica</name>
    <name type="common">Eastern oyster</name>
    <dbReference type="NCBI Taxonomy" id="6565"/>
    <lineage>
        <taxon>Eukaryota</taxon>
        <taxon>Metazoa</taxon>
        <taxon>Spiralia</taxon>
        <taxon>Lophotrochozoa</taxon>
        <taxon>Mollusca</taxon>
        <taxon>Bivalvia</taxon>
        <taxon>Autobranchia</taxon>
        <taxon>Pteriomorphia</taxon>
        <taxon>Ostreida</taxon>
        <taxon>Ostreoidea</taxon>
        <taxon>Ostreidae</taxon>
        <taxon>Crassostrea</taxon>
    </lineage>
</organism>
<dbReference type="Pfam" id="PF00096">
    <property type="entry name" value="zf-C2H2"/>
    <property type="match status" value="3"/>
</dbReference>
<feature type="domain" description="C2H2-type" evidence="9">
    <location>
        <begin position="839"/>
        <end position="861"/>
    </location>
</feature>
<dbReference type="PANTHER" id="PTHR24394:SF44">
    <property type="entry name" value="ZINC FINGER PROTEIN 271-LIKE"/>
    <property type="match status" value="1"/>
</dbReference>
<keyword evidence="3" id="KW-0677">Repeat</keyword>
<dbReference type="KEGG" id="cvn:111136948"/>
<evidence type="ECO:0000256" key="2">
    <source>
        <dbReference type="ARBA" id="ARBA00022723"/>
    </source>
</evidence>
<dbReference type="Pfam" id="PF12874">
    <property type="entry name" value="zf-met"/>
    <property type="match status" value="1"/>
</dbReference>
<keyword evidence="2" id="KW-0479">Metal-binding</keyword>
<keyword evidence="5" id="KW-0862">Zinc</keyword>
<dbReference type="PANTHER" id="PTHR24394">
    <property type="entry name" value="ZINC FINGER PROTEIN"/>
    <property type="match status" value="1"/>
</dbReference>
<feature type="region of interest" description="Disordered" evidence="8">
    <location>
        <begin position="338"/>
        <end position="360"/>
    </location>
</feature>
<dbReference type="InterPro" id="IPR013087">
    <property type="entry name" value="Znf_C2H2_type"/>
</dbReference>
<dbReference type="OrthoDB" id="6156729at2759"/>
<evidence type="ECO:0000256" key="7">
    <source>
        <dbReference type="PROSITE-ProRule" id="PRU00042"/>
    </source>
</evidence>
<feature type="compositionally biased region" description="Basic and acidic residues" evidence="8">
    <location>
        <begin position="121"/>
        <end position="137"/>
    </location>
</feature>
<dbReference type="InterPro" id="IPR036236">
    <property type="entry name" value="Znf_C2H2_sf"/>
</dbReference>
<feature type="compositionally biased region" description="Basic and acidic residues" evidence="8">
    <location>
        <begin position="579"/>
        <end position="663"/>
    </location>
</feature>
<feature type="domain" description="C2H2-type" evidence="9">
    <location>
        <begin position="451"/>
        <end position="473"/>
    </location>
</feature>
<feature type="region of interest" description="Disordered" evidence="8">
    <location>
        <begin position="382"/>
        <end position="404"/>
    </location>
</feature>
<reference evidence="11" key="2">
    <citation type="submission" date="2025-08" db="UniProtKB">
        <authorList>
            <consortium name="RefSeq"/>
        </authorList>
    </citation>
    <scope>IDENTIFICATION</scope>
    <source>
        <tissue evidence="11">Whole sample</tissue>
    </source>
</reference>
<dbReference type="PROSITE" id="PS50157">
    <property type="entry name" value="ZINC_FINGER_C2H2_2"/>
    <property type="match status" value="7"/>
</dbReference>
<feature type="domain" description="C2H2-type" evidence="9">
    <location>
        <begin position="809"/>
        <end position="836"/>
    </location>
</feature>